<organism evidence="2 3">
    <name type="scientific">Mytilus coruscus</name>
    <name type="common">Sea mussel</name>
    <dbReference type="NCBI Taxonomy" id="42192"/>
    <lineage>
        <taxon>Eukaryota</taxon>
        <taxon>Metazoa</taxon>
        <taxon>Spiralia</taxon>
        <taxon>Lophotrochozoa</taxon>
        <taxon>Mollusca</taxon>
        <taxon>Bivalvia</taxon>
        <taxon>Autobranchia</taxon>
        <taxon>Pteriomorphia</taxon>
        <taxon>Mytilida</taxon>
        <taxon>Mytiloidea</taxon>
        <taxon>Mytilidae</taxon>
        <taxon>Mytilinae</taxon>
        <taxon>Mytilus</taxon>
    </lineage>
</organism>
<proteinExistence type="predicted"/>
<feature type="compositionally biased region" description="Polar residues" evidence="1">
    <location>
        <begin position="58"/>
        <end position="72"/>
    </location>
</feature>
<feature type="compositionally biased region" description="Basic residues" evidence="1">
    <location>
        <begin position="668"/>
        <end position="678"/>
    </location>
</feature>
<feature type="region of interest" description="Disordered" evidence="1">
    <location>
        <begin position="647"/>
        <end position="678"/>
    </location>
</feature>
<keyword evidence="3" id="KW-1185">Reference proteome</keyword>
<dbReference type="Proteomes" id="UP000507470">
    <property type="component" value="Unassembled WGS sequence"/>
</dbReference>
<evidence type="ECO:0000313" key="3">
    <source>
        <dbReference type="Proteomes" id="UP000507470"/>
    </source>
</evidence>
<reference evidence="2 3" key="1">
    <citation type="submission" date="2020-06" db="EMBL/GenBank/DDBJ databases">
        <authorList>
            <person name="Li R."/>
            <person name="Bekaert M."/>
        </authorList>
    </citation>
    <scope>NUCLEOTIDE SEQUENCE [LARGE SCALE GENOMIC DNA]</scope>
    <source>
        <strain evidence="3">wild</strain>
    </source>
</reference>
<dbReference type="AlphaFoldDB" id="A0A6J8CI25"/>
<evidence type="ECO:0000313" key="2">
    <source>
        <dbReference type="EMBL" id="CAC5394912.1"/>
    </source>
</evidence>
<dbReference type="EMBL" id="CACVKT020005399">
    <property type="protein sequence ID" value="CAC5394912.1"/>
    <property type="molecule type" value="Genomic_DNA"/>
</dbReference>
<accession>A0A6J8CI25</accession>
<feature type="region of interest" description="Disordered" evidence="1">
    <location>
        <begin position="35"/>
        <end position="72"/>
    </location>
</feature>
<gene>
    <name evidence="2" type="ORF">MCOR_29630</name>
</gene>
<feature type="region of interest" description="Disordered" evidence="1">
    <location>
        <begin position="219"/>
        <end position="238"/>
    </location>
</feature>
<protein>
    <submittedName>
        <fullName evidence="2">Uncharacterized protein</fullName>
    </submittedName>
</protein>
<name>A0A6J8CI25_MYTCO</name>
<evidence type="ECO:0000256" key="1">
    <source>
        <dbReference type="SAM" id="MobiDB-lite"/>
    </source>
</evidence>
<sequence length="678" mass="77043">MRRFVPKDQIRTFIEQKRRRVAEWVKQVATGQKGLNFPGEVKQTGQRTARSAKVANSAPVTNSAQKKGSTAKSALVANLAPVTNSAQKKGSTARSKKGKETIRYRPHVKCKICNTYQKNIWRHMRLMHDSGKDIKEETKVVSKSGYVIRICPINNCGMIVERMKDHLVRTHKIKRHTKNLERLMKKAEPLTEINKSQDTTSDLIEISSDDECLNVKPIKIEPNDGDSGSNYESGESVEPIKKEMIEFESDFNDYEKYKEQDKDSINSLGFQQTDMKYMDSDSNMSNNERNSTGQTNSVHSLGFVYESPGSIIEVSDMEQEKNTENSPTKRYINKIKHTKEIYSRSQKSQVLKDFAKYLVEAPNLKTNKIVRQHQHQVCELWLYITPKMTIKDLSSISKLNEWTGKKLATLAPGTIRSYLSSMGLFVDFLMETGLAKHVERFQRFRESLKTIAKKLKRRAKMRRTVVETEEIGYIVANQDVPSNIKQYSEKKIENLNKSVKSQDECEVYKKKKAHGRRSFEAAESSDLIELCNDLIQKGNIKKAEVEGGQEKNFKPLLRRAASACEIFLTQVEGGQEKILSLCFGEPHRPVKFSDPGRRRTKKNFKPLLRRAASACEIFLPSKGGLVECGPAATCPISQSVGKGDIVAARPTPPAYGQPRQSGYETLVQRRRQKSVARY</sequence>